<dbReference type="Pfam" id="PF04545">
    <property type="entry name" value="Sigma70_r4"/>
    <property type="match status" value="1"/>
</dbReference>
<dbReference type="Gene3D" id="1.10.10.60">
    <property type="entry name" value="Homeodomain-like"/>
    <property type="match status" value="1"/>
</dbReference>
<evidence type="ECO:0000256" key="4">
    <source>
        <dbReference type="ARBA" id="ARBA00023163"/>
    </source>
</evidence>
<accession>A0A498DIB1</accession>
<keyword evidence="2" id="KW-0805">Transcription regulation</keyword>
<dbReference type="InterPro" id="IPR007630">
    <property type="entry name" value="RNA_pol_sigma70_r4"/>
</dbReference>
<evidence type="ECO:0000313" key="7">
    <source>
        <dbReference type="EMBL" id="RLL41124.1"/>
    </source>
</evidence>
<evidence type="ECO:0000259" key="6">
    <source>
        <dbReference type="Pfam" id="PF04545"/>
    </source>
</evidence>
<keyword evidence="4" id="KW-0804">Transcription</keyword>
<comment type="similarity">
    <text evidence="1">Belongs to the SorC transcriptional regulatory family.</text>
</comment>
<dbReference type="Pfam" id="PF04198">
    <property type="entry name" value="Sugar-bind"/>
    <property type="match status" value="1"/>
</dbReference>
<dbReference type="OrthoDB" id="58802at2"/>
<dbReference type="GO" id="GO:0003677">
    <property type="term" value="F:DNA binding"/>
    <property type="evidence" value="ECO:0007669"/>
    <property type="project" value="UniProtKB-KW"/>
</dbReference>
<organism evidence="7 8">
    <name type="scientific">Oceanobacillus piezotolerans</name>
    <dbReference type="NCBI Taxonomy" id="2448030"/>
    <lineage>
        <taxon>Bacteria</taxon>
        <taxon>Bacillati</taxon>
        <taxon>Bacillota</taxon>
        <taxon>Bacilli</taxon>
        <taxon>Bacillales</taxon>
        <taxon>Bacillaceae</taxon>
        <taxon>Oceanobacillus</taxon>
    </lineage>
</organism>
<comment type="caution">
    <text evidence="7">The sequence shown here is derived from an EMBL/GenBank/DDBJ whole genome shotgun (WGS) entry which is preliminary data.</text>
</comment>
<keyword evidence="3" id="KW-0238">DNA-binding</keyword>
<dbReference type="SUPFAM" id="SSF100950">
    <property type="entry name" value="NagB/RpiA/CoA transferase-like"/>
    <property type="match status" value="1"/>
</dbReference>
<reference evidence="7 8" key="1">
    <citation type="submission" date="2018-10" db="EMBL/GenBank/DDBJ databases">
        <title>Oceanobacillus sp. YLB-02 draft genome.</title>
        <authorList>
            <person name="Yu L."/>
        </authorList>
    </citation>
    <scope>NUCLEOTIDE SEQUENCE [LARGE SCALE GENOMIC DNA]</scope>
    <source>
        <strain evidence="7 8">YLB-02</strain>
    </source>
</reference>
<evidence type="ECO:0000259" key="5">
    <source>
        <dbReference type="Pfam" id="PF04198"/>
    </source>
</evidence>
<feature type="domain" description="RNA polymerase sigma-70 region 4" evidence="6">
    <location>
        <begin position="14"/>
        <end position="47"/>
    </location>
</feature>
<proteinExistence type="inferred from homology"/>
<dbReference type="Gene3D" id="3.40.50.1360">
    <property type="match status" value="1"/>
</dbReference>
<dbReference type="Proteomes" id="UP000270219">
    <property type="component" value="Unassembled WGS sequence"/>
</dbReference>
<protein>
    <submittedName>
        <fullName evidence="7">Sugar-binding transcriptional regulator</fullName>
    </submittedName>
</protein>
<keyword evidence="8" id="KW-1185">Reference proteome</keyword>
<dbReference type="PANTHER" id="PTHR34294">
    <property type="entry name" value="TRANSCRIPTIONAL REGULATOR-RELATED"/>
    <property type="match status" value="1"/>
</dbReference>
<dbReference type="RefSeq" id="WP_121524786.1">
    <property type="nucleotide sequence ID" value="NZ_RCHR01000009.1"/>
</dbReference>
<dbReference type="GO" id="GO:0006352">
    <property type="term" value="P:DNA-templated transcription initiation"/>
    <property type="evidence" value="ECO:0007669"/>
    <property type="project" value="InterPro"/>
</dbReference>
<dbReference type="AlphaFoldDB" id="A0A498DIB1"/>
<dbReference type="InterPro" id="IPR051054">
    <property type="entry name" value="SorC_transcr_regulators"/>
</dbReference>
<evidence type="ECO:0000256" key="2">
    <source>
        <dbReference type="ARBA" id="ARBA00023015"/>
    </source>
</evidence>
<dbReference type="SUPFAM" id="SSF46785">
    <property type="entry name" value="Winged helix' DNA-binding domain"/>
    <property type="match status" value="1"/>
</dbReference>
<gene>
    <name evidence="7" type="ORF">D8M04_17940</name>
</gene>
<feature type="domain" description="Sugar-binding" evidence="5">
    <location>
        <begin position="59"/>
        <end position="310"/>
    </location>
</feature>
<evidence type="ECO:0000313" key="8">
    <source>
        <dbReference type="Proteomes" id="UP000270219"/>
    </source>
</evidence>
<dbReference type="EMBL" id="RCHR01000009">
    <property type="protein sequence ID" value="RLL41124.1"/>
    <property type="molecule type" value="Genomic_DNA"/>
</dbReference>
<sequence length="318" mass="35754">MNWEEERLLYRIAKLYYDENYTQGEISKELGIYRTTISRMLKKARDKGVVKIQVQSNSKELFDLEDKVKRHFGLKEVIIVPSFIEENNQAVLKSIGKACSELFNRIILDEDIIGVAWGTTLGKTVHELHDLNPKKVECVPLVGGPGGMSTDFHVNAIALRMANAFQGKSHFINAAAVYKSKETTQEILDSSFMREIVELWERTTVAIVGIGAQISSSNMVWSGFLGDAEQDELKEHHGIGDICSRFYTKDGEAIHSSLDERTIAIKLEALRDLRYSIGIAYSKDKVESIIGAMKGKFINTLVTSEETAIEISRMIESQ</sequence>
<dbReference type="GO" id="GO:0003700">
    <property type="term" value="F:DNA-binding transcription factor activity"/>
    <property type="evidence" value="ECO:0007669"/>
    <property type="project" value="InterPro"/>
</dbReference>
<dbReference type="GO" id="GO:0030246">
    <property type="term" value="F:carbohydrate binding"/>
    <property type="evidence" value="ECO:0007669"/>
    <property type="project" value="InterPro"/>
</dbReference>
<dbReference type="InterPro" id="IPR036390">
    <property type="entry name" value="WH_DNA-bd_sf"/>
</dbReference>
<dbReference type="InterPro" id="IPR037171">
    <property type="entry name" value="NagB/RpiA_transferase-like"/>
</dbReference>
<evidence type="ECO:0000256" key="3">
    <source>
        <dbReference type="ARBA" id="ARBA00023125"/>
    </source>
</evidence>
<name>A0A498DIB1_9BACI</name>
<evidence type="ECO:0000256" key="1">
    <source>
        <dbReference type="ARBA" id="ARBA00010466"/>
    </source>
</evidence>
<dbReference type="PANTHER" id="PTHR34294:SF1">
    <property type="entry name" value="TRANSCRIPTIONAL REGULATOR LSRR"/>
    <property type="match status" value="1"/>
</dbReference>
<dbReference type="InterPro" id="IPR007324">
    <property type="entry name" value="Sugar-bd_dom_put"/>
</dbReference>